<accession>A0A6J5M0N0</accession>
<sequence length="848" mass="84006">MTVATTPILTRRLQDFALAVRRIEERVDTTEATLNSANPFPVYLTQAEGDARYQLSGSGGGGTVDWADVTGKPSTFPPSSHSHVIADVTGLQTALDGKQAAGSYAPASHSHVIGDVTGLQTALDGKAATSHTHAIADVTGLQTALDGKQPLATVLTNTTAAFTTAQETKLAGIAAGAQPGTVTSVSGTGTVSGLTLSGTVSVSGNITLGGTLSVTPANFASQTANTFLAAPNGAAGVPTFRALVAADIPTLNQNTTGSAATLTTGRNFSISGGGITAAAVSFNGSAAVTLSASVDAGHITLARMANLAANSIIGNNTASAATPLALSAAQVRTLINVADGATANATDAALRDRSTHTGSQAIATITGLQTALDSKLDDSQASTFGLSLLDDADATAARATLGLGSAATTASGDYAPAAHVGAGGTAHAAATTATAGFMSAADKAKLDGVASGATANATDTALRDRATHTGTQAASTITGLAAVATSGSAADLSGNLPVARLNGGTGASATTFWRGDGTWATPSGGGGGTPGGSTTQIQFNNAGAFDGDAALTWDAANDRLGLNGSLHFTALAAAPATPAAGTGCLYSLNVAGRIVPKWIGPSGVDYALQPHIGVNNIRVWRGGATTVATTFAAQIGAMPYSSASPTAPTIPALAATNLLTSTFRSTINTGATAGGVAFIRGNQATVWRGNAAGRGGFVVKMRFALSGALQAGLRCFAGLVDVVSNPTNIDPVTTATPGGIGLAVNANTGNWNLVHNVTATARTSVPLGASFPVNNTDLMELILFCAPNGTAIGYRVTNLSTGAQTSGSINTNIPAATTFLAPSIWVTNNATAAAQTMDFVSCYVETDF</sequence>
<name>A0A6J5M0N0_9CAUD</name>
<proteinExistence type="predicted"/>
<reference evidence="1" key="1">
    <citation type="submission" date="2020-04" db="EMBL/GenBank/DDBJ databases">
        <authorList>
            <person name="Chiriac C."/>
            <person name="Salcher M."/>
            <person name="Ghai R."/>
            <person name="Kavagutti S V."/>
        </authorList>
    </citation>
    <scope>NUCLEOTIDE SEQUENCE</scope>
</reference>
<organism evidence="1">
    <name type="scientific">uncultured Caudovirales phage</name>
    <dbReference type="NCBI Taxonomy" id="2100421"/>
    <lineage>
        <taxon>Viruses</taxon>
        <taxon>Duplodnaviria</taxon>
        <taxon>Heunggongvirae</taxon>
        <taxon>Uroviricota</taxon>
        <taxon>Caudoviricetes</taxon>
        <taxon>Peduoviridae</taxon>
        <taxon>Maltschvirus</taxon>
        <taxon>Maltschvirus maltsch</taxon>
    </lineage>
</organism>
<dbReference type="Pfam" id="PF12789">
    <property type="entry name" value="PTR"/>
    <property type="match status" value="2"/>
</dbReference>
<evidence type="ECO:0000313" key="1">
    <source>
        <dbReference type="EMBL" id="CAB4140445.1"/>
    </source>
</evidence>
<gene>
    <name evidence="1" type="ORF">UFOVP407_56</name>
</gene>
<protein>
    <submittedName>
        <fullName evidence="1">Phage tail repeat like</fullName>
    </submittedName>
</protein>
<dbReference type="EMBL" id="LR796379">
    <property type="protein sequence ID" value="CAB4140445.1"/>
    <property type="molecule type" value="Genomic_DNA"/>
</dbReference>